<evidence type="ECO:0000313" key="2">
    <source>
        <dbReference type="Proteomes" id="UP000054995"/>
    </source>
</evidence>
<sequence>MEKDSSEWQARGRLIADSVSPEEGAANIIQTTTQLDDKKYQRSKRRVRTLYFSPSIRAWVKVGSATSCWVDPYAKTKFNDQAGQLVERLSLPADCRGTWRRCIFKSALSNIIGTPYLLERPIGRGMHVPADSHSFPALKGGYDYLLRVDLLPVTGDQHGVLYACALQWINRARCLEDVFTVPAT</sequence>
<keyword evidence="2" id="KW-1185">Reference proteome</keyword>
<dbReference type="EMBL" id="JYDT01000067">
    <property type="protein sequence ID" value="KRY86677.1"/>
    <property type="molecule type" value="Genomic_DNA"/>
</dbReference>
<dbReference type="AlphaFoldDB" id="A0A0V1FLA9"/>
<accession>A0A0V1FLA9</accession>
<name>A0A0V1FLA9_TRIPS</name>
<proteinExistence type="predicted"/>
<comment type="caution">
    <text evidence="1">The sequence shown here is derived from an EMBL/GenBank/DDBJ whole genome shotgun (WGS) entry which is preliminary data.</text>
</comment>
<reference evidence="1 2" key="1">
    <citation type="submission" date="2015-01" db="EMBL/GenBank/DDBJ databases">
        <title>Evolution of Trichinella species and genotypes.</title>
        <authorList>
            <person name="Korhonen P.K."/>
            <person name="Edoardo P."/>
            <person name="Giuseppe L.R."/>
            <person name="Gasser R.B."/>
        </authorList>
    </citation>
    <scope>NUCLEOTIDE SEQUENCE [LARGE SCALE GENOMIC DNA]</scope>
    <source>
        <strain evidence="1">ISS470</strain>
    </source>
</reference>
<organism evidence="1 2">
    <name type="scientific">Trichinella pseudospiralis</name>
    <name type="common">Parasitic roundworm</name>
    <dbReference type="NCBI Taxonomy" id="6337"/>
    <lineage>
        <taxon>Eukaryota</taxon>
        <taxon>Metazoa</taxon>
        <taxon>Ecdysozoa</taxon>
        <taxon>Nematoda</taxon>
        <taxon>Enoplea</taxon>
        <taxon>Dorylaimia</taxon>
        <taxon>Trichinellida</taxon>
        <taxon>Trichinellidae</taxon>
        <taxon>Trichinella</taxon>
    </lineage>
</organism>
<gene>
    <name evidence="1" type="ORF">T4D_1399</name>
</gene>
<feature type="non-terminal residue" evidence="1">
    <location>
        <position position="184"/>
    </location>
</feature>
<evidence type="ECO:0000313" key="1">
    <source>
        <dbReference type="EMBL" id="KRY86677.1"/>
    </source>
</evidence>
<protein>
    <submittedName>
        <fullName evidence="1">Uncharacterized protein</fullName>
    </submittedName>
</protein>
<dbReference type="Proteomes" id="UP000054995">
    <property type="component" value="Unassembled WGS sequence"/>
</dbReference>